<protein>
    <recommendedName>
        <fullName evidence="3">Mediator of DNA damage checkpoint protein 1</fullName>
    </recommendedName>
    <alternativeName>
        <fullName evidence="13">PAX transactivation activation domain-interacting protein</fullName>
    </alternativeName>
    <alternativeName>
        <fullName evidence="12">PAX-interacting protein 1</fullName>
    </alternativeName>
</protein>
<feature type="compositionally biased region" description="Low complexity" evidence="14">
    <location>
        <begin position="152"/>
        <end position="166"/>
    </location>
</feature>
<keyword evidence="5" id="KW-1017">Isopeptide bond</keyword>
<dbReference type="InterPro" id="IPR001357">
    <property type="entry name" value="BRCT_dom"/>
</dbReference>
<dbReference type="GO" id="GO:0006974">
    <property type="term" value="P:DNA damage response"/>
    <property type="evidence" value="ECO:0007669"/>
    <property type="project" value="UniProtKB-KW"/>
</dbReference>
<dbReference type="PROSITE" id="PS50172">
    <property type="entry name" value="BRCT"/>
    <property type="match status" value="1"/>
</dbReference>
<feature type="compositionally biased region" description="Basic residues" evidence="14">
    <location>
        <begin position="1217"/>
        <end position="1229"/>
    </location>
</feature>
<dbReference type="EMBL" id="KQ976417">
    <property type="protein sequence ID" value="KYM89953.1"/>
    <property type="molecule type" value="Genomic_DNA"/>
</dbReference>
<dbReference type="Gene3D" id="2.60.200.20">
    <property type="match status" value="1"/>
</dbReference>
<feature type="region of interest" description="Disordered" evidence="14">
    <location>
        <begin position="132"/>
        <end position="203"/>
    </location>
</feature>
<dbReference type="OrthoDB" id="342264at2759"/>
<evidence type="ECO:0000256" key="3">
    <source>
        <dbReference type="ARBA" id="ARBA00015014"/>
    </source>
</evidence>
<accession>A0A195BTE8</accession>
<feature type="compositionally biased region" description="Low complexity" evidence="14">
    <location>
        <begin position="1531"/>
        <end position="1546"/>
    </location>
</feature>
<feature type="compositionally biased region" description="Basic and acidic residues" evidence="14">
    <location>
        <begin position="420"/>
        <end position="432"/>
    </location>
</feature>
<feature type="region of interest" description="Disordered" evidence="14">
    <location>
        <begin position="412"/>
        <end position="470"/>
    </location>
</feature>
<evidence type="ECO:0000256" key="6">
    <source>
        <dbReference type="ARBA" id="ARBA00022737"/>
    </source>
</evidence>
<dbReference type="CDD" id="cd18432">
    <property type="entry name" value="BRCT_PAXIP1_rpt6_like"/>
    <property type="match status" value="1"/>
</dbReference>
<feature type="region of interest" description="Disordered" evidence="14">
    <location>
        <begin position="1529"/>
        <end position="1561"/>
    </location>
</feature>
<feature type="region of interest" description="Disordered" evidence="14">
    <location>
        <begin position="328"/>
        <end position="356"/>
    </location>
</feature>
<feature type="region of interest" description="Disordered" evidence="14">
    <location>
        <begin position="1142"/>
        <end position="1229"/>
    </location>
</feature>
<reference evidence="17 18" key="1">
    <citation type="submission" date="2015-09" db="EMBL/GenBank/DDBJ databases">
        <title>Atta colombica WGS genome.</title>
        <authorList>
            <person name="Nygaard S."/>
            <person name="Hu H."/>
            <person name="Boomsma J."/>
            <person name="Zhang G."/>
        </authorList>
    </citation>
    <scope>NUCLEOTIDE SEQUENCE [LARGE SCALE GENOMIC DNA]</scope>
    <source>
        <strain evidence="17">Treedump-2</strain>
        <tissue evidence="17">Whole body</tissue>
    </source>
</reference>
<dbReference type="SMART" id="SM00292">
    <property type="entry name" value="BRCT"/>
    <property type="match status" value="2"/>
</dbReference>
<dbReference type="PROSITE" id="PS50006">
    <property type="entry name" value="FHA_DOMAIN"/>
    <property type="match status" value="1"/>
</dbReference>
<feature type="region of interest" description="Disordered" evidence="14">
    <location>
        <begin position="911"/>
        <end position="943"/>
    </location>
</feature>
<proteinExistence type="predicted"/>
<evidence type="ECO:0000256" key="2">
    <source>
        <dbReference type="ARBA" id="ARBA00004286"/>
    </source>
</evidence>
<evidence type="ECO:0000256" key="9">
    <source>
        <dbReference type="ARBA" id="ARBA00022990"/>
    </source>
</evidence>
<evidence type="ECO:0000256" key="7">
    <source>
        <dbReference type="ARBA" id="ARBA00022763"/>
    </source>
</evidence>
<sequence length="1801" mass="203321">MDFSATQVYEDEDNLFTDSHALTEEESVQVGTLSINSTDYQIKTGITKIGRLDICNIVIRNETVSKLHAEIEASSRGSIWICDLKSLNKTKLNNLILRPNRSYELKDGSVIEFGGVRATYRIYCPANDEVIPETPAPSRQKTANIIIPNTPDSSLNNSSSVDNDGSIIFGTQKNDETRNVFRRPRVPQQSPSPSINKKNTSKNESNDLLSAIALHTSDVSENQVSIYEAETQKFDEKYKTTSNSIYDMETQGDLVDESKIKTNVKSSKQLPKLNVCDKTAGRSVTDIHDIETQNCLDNINEMETQKDNISIRNVTAKKFMTDIHTMETQADTDNIDEGSSDAQNSEIEGNSQEKNLTKLGRSIHDLETQKFDDDYIAKNISDLETQLELNSIARGEQNKDISDMEIRNQFETDGMANEISNDRANKEKDRNDIANTTKDGINHEDITKPPRSSSRNRKYLNLSSSRVESRLPPSLNQSAYLLESSGLLELFNEGIDEQEMQASNASTPKPLAKMLSKKNSNVEHVQNMINVEENDEDIFEVPTQCVNRKFEALMSDDSETDEKDAVIMSKGSKKKPRSKQINDTLSETDTHENIAELPEKQYKLRMLNKPSDEVVNDKNDPGTSIESEDMFDVQTQLNNPVTNNTSNWSIDQSQNSNKINEAKISDMPTQIINNNHDNQRSTSVPDIDDVAPTQVILSREISPNNSIDLASKNNQNDVNKRIINAESVDYRTTENLDCEDIDYELAPTQVIGEIENKRKGISTREKGSSQVNLNDTLEEKLNEIFDDVNNDMNSIHESPHMSTQYLEKILSSQSDDSINKANDNDRDTCNVPQKQTEKKEYISHNQRSHNLLDNEINTNNVNKTETESQNSDTYFSTITTKRKRNILKDTQEFLDSVKDITSFGQDADFSQTSKASNEKVMDDNVTQESNKKKKRIAKTKHKSDSIMETLNDNDKNKIISSGNNKRSLRSSKLMKYDNEPTSKMRKQILKLESDPIKLKVDVAKEKTICTPCPSENDGQRAQILDTLYESDDDILTRLPAVRISGTLLNPASPSASSTSTVRSTKSKRDIARSKRKESTPLKGKSLRKQDNSGKHNKSSIDNQSNLVHDNLMTDRIVGLMDTSESDDSSESTYKRFQQIADRMLSNEHNCPKRQKKRNKESSRVLSNMSENPKQSTDDESKKSWISTRITRHFSKQNDESPHDLQKETTSYEATRSTKSKTKSIIGKKKIPPNVIEKSVEQTTSKKRKTVAEECPVSTRSRRTAIKTTTDRQSPNILEHIAKIRSRENISENIKSSEDNKIISKTTLEETQEISLNMRTDGNVYPGRSNVKRTRQTIYDNQVITHINDVTASKNNRKYKPAPTKGTETQTNQQLSRVPKIILSPLKSLKSHSDNASQEVENIMARVPSNTWNKNSSIREGSKTKIFKRELRTRSKKQQNSDIEINSVLTESSLSSKIEDYDNTQLDNAVAKVKRKRPAKSSISSLSETTISSLSQVISIKRKEEIFKKPSRIKNSTSSLIDISIENITGESSQSSTESDTSINSRSSRLRTARKKMESNQNTCRLIDESASSLNTSTETTSLILTPSRTRRSISILNNSISSAMKHKVLFTGITGVIENYSEIVKKLGGSKVEDPAQCTVLVTDKVRRTYKFLCALAKSVPIVAIDWLTESKTKKEFIDWEKHILKDLEAETKYDFKLRESLDKAREKKMLDGYIVVLTPNVGPPPIKELKDIISSCGGKTLLRPPTKWPERTMILSRKEDLLNAKKFLAKAPKTVTVQDIEFILTGILRQETDFVKYKLT</sequence>
<keyword evidence="4" id="KW-0158">Chromosome</keyword>
<evidence type="ECO:0000256" key="5">
    <source>
        <dbReference type="ARBA" id="ARBA00022499"/>
    </source>
</evidence>
<evidence type="ECO:0000256" key="4">
    <source>
        <dbReference type="ARBA" id="ARBA00022454"/>
    </source>
</evidence>
<evidence type="ECO:0000313" key="17">
    <source>
        <dbReference type="EMBL" id="KYM89953.1"/>
    </source>
</evidence>
<feature type="compositionally biased region" description="Polar residues" evidence="14">
    <location>
        <begin position="340"/>
        <end position="354"/>
    </location>
</feature>
<feature type="compositionally biased region" description="Polar residues" evidence="14">
    <location>
        <begin position="1163"/>
        <end position="1174"/>
    </location>
</feature>
<evidence type="ECO:0000256" key="13">
    <source>
        <dbReference type="ARBA" id="ARBA00030146"/>
    </source>
</evidence>
<evidence type="ECO:0000256" key="11">
    <source>
        <dbReference type="ARBA" id="ARBA00023306"/>
    </source>
</evidence>
<evidence type="ECO:0000256" key="14">
    <source>
        <dbReference type="SAM" id="MobiDB-lite"/>
    </source>
</evidence>
<dbReference type="InterPro" id="IPR008984">
    <property type="entry name" value="SMAD_FHA_dom_sf"/>
</dbReference>
<dbReference type="GO" id="GO:0005694">
    <property type="term" value="C:chromosome"/>
    <property type="evidence" value="ECO:0007669"/>
    <property type="project" value="UniProtKB-SubCell"/>
</dbReference>
<dbReference type="CDD" id="cd17744">
    <property type="entry name" value="BRCT_MDC1_rpt1"/>
    <property type="match status" value="1"/>
</dbReference>
<dbReference type="InterPro" id="IPR036420">
    <property type="entry name" value="BRCT_dom_sf"/>
</dbReference>
<keyword evidence="7" id="KW-0227">DNA damage</keyword>
<evidence type="ECO:0000256" key="8">
    <source>
        <dbReference type="ARBA" id="ARBA00022843"/>
    </source>
</evidence>
<keyword evidence="11" id="KW-0131">Cell cycle</keyword>
<feature type="region of interest" description="Disordered" evidence="14">
    <location>
        <begin position="1046"/>
        <end position="1108"/>
    </location>
</feature>
<comment type="subcellular location">
    <subcellularLocation>
        <location evidence="2">Chromosome</location>
    </subcellularLocation>
    <subcellularLocation>
        <location evidence="1">Nucleus</location>
    </subcellularLocation>
</comment>
<dbReference type="SMART" id="SM00240">
    <property type="entry name" value="FHA"/>
    <property type="match status" value="1"/>
</dbReference>
<dbReference type="Proteomes" id="UP000078540">
    <property type="component" value="Unassembled WGS sequence"/>
</dbReference>
<evidence type="ECO:0000256" key="12">
    <source>
        <dbReference type="ARBA" id="ARBA00023858"/>
    </source>
</evidence>
<keyword evidence="18" id="KW-1185">Reference proteome</keyword>
<organism evidence="17 18">
    <name type="scientific">Atta colombica</name>
    <dbReference type="NCBI Taxonomy" id="520822"/>
    <lineage>
        <taxon>Eukaryota</taxon>
        <taxon>Metazoa</taxon>
        <taxon>Ecdysozoa</taxon>
        <taxon>Arthropoda</taxon>
        <taxon>Hexapoda</taxon>
        <taxon>Insecta</taxon>
        <taxon>Pterygota</taxon>
        <taxon>Neoptera</taxon>
        <taxon>Endopterygota</taxon>
        <taxon>Hymenoptera</taxon>
        <taxon>Apocrita</taxon>
        <taxon>Aculeata</taxon>
        <taxon>Formicoidea</taxon>
        <taxon>Formicidae</taxon>
        <taxon>Myrmicinae</taxon>
        <taxon>Atta</taxon>
    </lineage>
</organism>
<dbReference type="KEGG" id="acoc:108694530"/>
<feature type="region of interest" description="Disordered" evidence="14">
    <location>
        <begin position="1354"/>
        <end position="1373"/>
    </location>
</feature>
<evidence type="ECO:0000256" key="1">
    <source>
        <dbReference type="ARBA" id="ARBA00004123"/>
    </source>
</evidence>
<feature type="compositionally biased region" description="Basic and acidic residues" evidence="14">
    <location>
        <begin position="1066"/>
        <end position="1079"/>
    </location>
</feature>
<dbReference type="PANTHER" id="PTHR23196">
    <property type="entry name" value="PAX TRANSCRIPTION ACTIVATION DOMAIN INTERACTING PROTEIN"/>
    <property type="match status" value="1"/>
</dbReference>
<gene>
    <name evidence="17" type="ORF">ALC53_02265</name>
</gene>
<dbReference type="SUPFAM" id="SSF52113">
    <property type="entry name" value="BRCT domain"/>
    <property type="match status" value="1"/>
</dbReference>
<dbReference type="Pfam" id="PF16770">
    <property type="entry name" value="RTT107_BRCT_5"/>
    <property type="match status" value="1"/>
</dbReference>
<feature type="domain" description="BRCT" evidence="16">
    <location>
        <begin position="1605"/>
        <end position="1685"/>
    </location>
</feature>
<dbReference type="Gene3D" id="3.40.50.10190">
    <property type="entry name" value="BRCT domain"/>
    <property type="match status" value="2"/>
</dbReference>
<dbReference type="Pfam" id="PF16589">
    <property type="entry name" value="BRCT_2"/>
    <property type="match status" value="1"/>
</dbReference>
<feature type="compositionally biased region" description="Basic residues" evidence="14">
    <location>
        <begin position="931"/>
        <end position="941"/>
    </location>
</feature>
<keyword evidence="8" id="KW-0832">Ubl conjugation</keyword>
<feature type="region of interest" description="Disordered" evidence="14">
    <location>
        <begin position="815"/>
        <end position="835"/>
    </location>
</feature>
<dbReference type="InterPro" id="IPR000253">
    <property type="entry name" value="FHA_dom"/>
</dbReference>
<dbReference type="SUPFAM" id="SSF49879">
    <property type="entry name" value="SMAD/FHA domain"/>
    <property type="match status" value="1"/>
</dbReference>
<name>A0A195BTE8_9HYME</name>
<keyword evidence="6" id="KW-0677">Repeat</keyword>
<dbReference type="STRING" id="520822.A0A195BTE8"/>
<feature type="compositionally biased region" description="Basic and acidic residues" evidence="14">
    <location>
        <begin position="1195"/>
        <end position="1206"/>
    </location>
</feature>
<dbReference type="PANTHER" id="PTHR23196:SF1">
    <property type="entry name" value="PAX-INTERACTING PROTEIN 1"/>
    <property type="match status" value="1"/>
</dbReference>
<evidence type="ECO:0000259" key="15">
    <source>
        <dbReference type="PROSITE" id="PS50006"/>
    </source>
</evidence>
<dbReference type="GO" id="GO:0005634">
    <property type="term" value="C:nucleus"/>
    <property type="evidence" value="ECO:0007669"/>
    <property type="project" value="UniProtKB-SubCell"/>
</dbReference>
<feature type="region of interest" description="Disordered" evidence="14">
    <location>
        <begin position="568"/>
        <end position="587"/>
    </location>
</feature>
<feature type="domain" description="FHA" evidence="15">
    <location>
        <begin position="47"/>
        <end position="97"/>
    </location>
</feature>
<feature type="compositionally biased region" description="Low complexity" evidence="14">
    <location>
        <begin position="1050"/>
        <end position="1063"/>
    </location>
</feature>
<dbReference type="InterPro" id="IPR051579">
    <property type="entry name" value="DDR_Transcriptional_Reg"/>
</dbReference>
<evidence type="ECO:0000313" key="18">
    <source>
        <dbReference type="Proteomes" id="UP000078540"/>
    </source>
</evidence>
<dbReference type="Pfam" id="PF00498">
    <property type="entry name" value="FHA"/>
    <property type="match status" value="1"/>
</dbReference>
<evidence type="ECO:0000259" key="16">
    <source>
        <dbReference type="PROSITE" id="PS50172"/>
    </source>
</evidence>
<evidence type="ECO:0000256" key="10">
    <source>
        <dbReference type="ARBA" id="ARBA00023242"/>
    </source>
</evidence>
<keyword evidence="10" id="KW-0539">Nucleus</keyword>
<keyword evidence="9" id="KW-0007">Acetylation</keyword>